<keyword evidence="5 9" id="KW-1133">Transmembrane helix</keyword>
<evidence type="ECO:0000256" key="2">
    <source>
        <dbReference type="ARBA" id="ARBA00022448"/>
    </source>
</evidence>
<dbReference type="STRING" id="380248.SAMN05216251_13227"/>
<feature type="transmembrane region" description="Helical" evidence="9">
    <location>
        <begin position="260"/>
        <end position="283"/>
    </location>
</feature>
<evidence type="ECO:0000256" key="9">
    <source>
        <dbReference type="SAM" id="Phobius"/>
    </source>
</evidence>
<keyword evidence="2" id="KW-0813">Transport</keyword>
<feature type="transmembrane region" description="Helical" evidence="9">
    <location>
        <begin position="222"/>
        <end position="239"/>
    </location>
</feature>
<dbReference type="InterPro" id="IPR036259">
    <property type="entry name" value="MFS_trans_sf"/>
</dbReference>
<feature type="transmembrane region" description="Helical" evidence="9">
    <location>
        <begin position="48"/>
        <end position="67"/>
    </location>
</feature>
<keyword evidence="12" id="KW-1185">Reference proteome</keyword>
<dbReference type="PANTHER" id="PTHR42718:SF49">
    <property type="entry name" value="EXPORT PROTEIN"/>
    <property type="match status" value="1"/>
</dbReference>
<feature type="region of interest" description="Disordered" evidence="8">
    <location>
        <begin position="458"/>
        <end position="485"/>
    </location>
</feature>
<dbReference type="PROSITE" id="PS50850">
    <property type="entry name" value="MFS"/>
    <property type="match status" value="1"/>
</dbReference>
<dbReference type="Proteomes" id="UP000199323">
    <property type="component" value="Unassembled WGS sequence"/>
</dbReference>
<dbReference type="InterPro" id="IPR020846">
    <property type="entry name" value="MFS_dom"/>
</dbReference>
<feature type="transmembrane region" description="Helical" evidence="9">
    <location>
        <begin position="295"/>
        <end position="313"/>
    </location>
</feature>
<evidence type="ECO:0000256" key="1">
    <source>
        <dbReference type="ARBA" id="ARBA00004651"/>
    </source>
</evidence>
<feature type="domain" description="Major facilitator superfamily (MFS) profile" evidence="10">
    <location>
        <begin position="6"/>
        <end position="458"/>
    </location>
</feature>
<dbReference type="AlphaFoldDB" id="A0A1I2M115"/>
<dbReference type="GO" id="GO:0046677">
    <property type="term" value="P:response to antibiotic"/>
    <property type="evidence" value="ECO:0007669"/>
    <property type="project" value="UniProtKB-KW"/>
</dbReference>
<dbReference type="GO" id="GO:0005886">
    <property type="term" value="C:plasma membrane"/>
    <property type="evidence" value="ECO:0007669"/>
    <property type="project" value="UniProtKB-SubCell"/>
</dbReference>
<feature type="transmembrane region" description="Helical" evidence="9">
    <location>
        <begin position="129"/>
        <end position="148"/>
    </location>
</feature>
<evidence type="ECO:0000256" key="6">
    <source>
        <dbReference type="ARBA" id="ARBA00023136"/>
    </source>
</evidence>
<dbReference type="SUPFAM" id="SSF103473">
    <property type="entry name" value="MFS general substrate transporter"/>
    <property type="match status" value="1"/>
</dbReference>
<keyword evidence="4 9" id="KW-0812">Transmembrane</keyword>
<dbReference type="CDD" id="cd17321">
    <property type="entry name" value="MFS_MMR_MDR_like"/>
    <property type="match status" value="1"/>
</dbReference>
<evidence type="ECO:0000259" key="10">
    <source>
        <dbReference type="PROSITE" id="PS50850"/>
    </source>
</evidence>
<feature type="transmembrane region" description="Helical" evidence="9">
    <location>
        <begin position="396"/>
        <end position="414"/>
    </location>
</feature>
<gene>
    <name evidence="11" type="ORF">SAMN05216251_13227</name>
</gene>
<feature type="transmembrane region" description="Helical" evidence="9">
    <location>
        <begin position="72"/>
        <end position="89"/>
    </location>
</feature>
<evidence type="ECO:0000313" key="11">
    <source>
        <dbReference type="EMBL" id="SFF85153.1"/>
    </source>
</evidence>
<name>A0A1I2M115_9ACTN</name>
<feature type="transmembrane region" description="Helical" evidence="9">
    <location>
        <begin position="160"/>
        <end position="180"/>
    </location>
</feature>
<evidence type="ECO:0000256" key="4">
    <source>
        <dbReference type="ARBA" id="ARBA00022692"/>
    </source>
</evidence>
<dbReference type="PRINTS" id="PR01036">
    <property type="entry name" value="TCRTETB"/>
</dbReference>
<feature type="transmembrane region" description="Helical" evidence="9">
    <location>
        <begin position="434"/>
        <end position="453"/>
    </location>
</feature>
<evidence type="ECO:0000256" key="8">
    <source>
        <dbReference type="SAM" id="MobiDB-lite"/>
    </source>
</evidence>
<dbReference type="RefSeq" id="WP_093717562.1">
    <property type="nucleotide sequence ID" value="NZ_FONG01000032.1"/>
</dbReference>
<feature type="transmembrane region" description="Helical" evidence="9">
    <location>
        <begin position="325"/>
        <end position="345"/>
    </location>
</feature>
<dbReference type="InterPro" id="IPR011701">
    <property type="entry name" value="MFS"/>
</dbReference>
<organism evidence="11 12">
    <name type="scientific">Actinacidiphila alni</name>
    <dbReference type="NCBI Taxonomy" id="380248"/>
    <lineage>
        <taxon>Bacteria</taxon>
        <taxon>Bacillati</taxon>
        <taxon>Actinomycetota</taxon>
        <taxon>Actinomycetes</taxon>
        <taxon>Kitasatosporales</taxon>
        <taxon>Streptomycetaceae</taxon>
        <taxon>Actinacidiphila</taxon>
    </lineage>
</organism>
<dbReference type="Gene3D" id="1.20.1720.10">
    <property type="entry name" value="Multidrug resistance protein D"/>
    <property type="match status" value="1"/>
</dbReference>
<comment type="subcellular location">
    <subcellularLocation>
        <location evidence="1">Cell membrane</location>
        <topology evidence="1">Multi-pass membrane protein</topology>
    </subcellularLocation>
</comment>
<dbReference type="InterPro" id="IPR004638">
    <property type="entry name" value="EmrB-like"/>
</dbReference>
<dbReference type="EMBL" id="FONG01000032">
    <property type="protein sequence ID" value="SFF85153.1"/>
    <property type="molecule type" value="Genomic_DNA"/>
</dbReference>
<dbReference type="Gene3D" id="1.20.1250.20">
    <property type="entry name" value="MFS general substrate transporter like domains"/>
    <property type="match status" value="1"/>
</dbReference>
<reference evidence="11 12" key="1">
    <citation type="submission" date="2016-10" db="EMBL/GenBank/DDBJ databases">
        <authorList>
            <person name="de Groot N.N."/>
        </authorList>
    </citation>
    <scope>NUCLEOTIDE SEQUENCE [LARGE SCALE GENOMIC DNA]</scope>
    <source>
        <strain evidence="11 12">CGMCC 4.3510</strain>
    </source>
</reference>
<feature type="transmembrane region" description="Helical" evidence="9">
    <location>
        <begin position="351"/>
        <end position="375"/>
    </location>
</feature>
<dbReference type="Pfam" id="PF07690">
    <property type="entry name" value="MFS_1"/>
    <property type="match status" value="1"/>
</dbReference>
<dbReference type="GO" id="GO:0022857">
    <property type="term" value="F:transmembrane transporter activity"/>
    <property type="evidence" value="ECO:0007669"/>
    <property type="project" value="InterPro"/>
</dbReference>
<sequence>MRKWLPLVAICLGAFILLVDVTIVNVALPSMASDLDASFTSLQWVMDIYALALAALLMLAGSLADLFGHRRIYAAGLTVFALASLAAALSPNAAALITARAVQGVGGAAMFATSAALVSATYHGRDRGTAFGVWGAVNGAAAAAGPILGGLLTQGFGWEAIFLVNLPVAVVAVALTLKVLPKGERGAGRLDLPGAVTFTLGAAALTYALIRGGEHGWTESLTLTAFAVAAAAAVAFVAAEARSAHPMLDLALLRRPGFSGLLGGALLYQAAAFSGLVYISLWLQNVLGLSPIRGGLALMPLAGASFLVAAVAGRHMHRVAPRLPIGGGLALIAVGCAVLWASVHASSGQSALFAGLAIVGVGVGLATPVLVSAAVEAVPPQRAGMAGAAVNTFRQLGMTLGIAVFGAVFTSRLRDTAAGGGSLRAGYASGLDRISLYAAAAALAGALVIVATLRPSRREEPRAVTGPAARDAAREPAREAAPSPH</sequence>
<dbReference type="OrthoDB" id="9781469at2"/>
<feature type="transmembrane region" description="Helical" evidence="9">
    <location>
        <begin position="192"/>
        <end position="210"/>
    </location>
</feature>
<feature type="transmembrane region" description="Helical" evidence="9">
    <location>
        <begin position="101"/>
        <end position="122"/>
    </location>
</feature>
<keyword evidence="7" id="KW-0046">Antibiotic resistance</keyword>
<accession>A0A1I2M115</accession>
<evidence type="ECO:0000313" key="12">
    <source>
        <dbReference type="Proteomes" id="UP000199323"/>
    </source>
</evidence>
<evidence type="ECO:0000256" key="3">
    <source>
        <dbReference type="ARBA" id="ARBA00022475"/>
    </source>
</evidence>
<keyword evidence="6 9" id="KW-0472">Membrane</keyword>
<proteinExistence type="predicted"/>
<dbReference type="NCBIfam" id="TIGR00711">
    <property type="entry name" value="efflux_EmrB"/>
    <property type="match status" value="1"/>
</dbReference>
<keyword evidence="3" id="KW-1003">Cell membrane</keyword>
<dbReference type="PANTHER" id="PTHR42718">
    <property type="entry name" value="MAJOR FACILITATOR SUPERFAMILY MULTIDRUG TRANSPORTER MFSC"/>
    <property type="match status" value="1"/>
</dbReference>
<evidence type="ECO:0000256" key="5">
    <source>
        <dbReference type="ARBA" id="ARBA00022989"/>
    </source>
</evidence>
<evidence type="ECO:0000256" key="7">
    <source>
        <dbReference type="ARBA" id="ARBA00023251"/>
    </source>
</evidence>
<protein>
    <submittedName>
        <fullName evidence="11">Drug resistance transporter, EmrB/QacA subfamily</fullName>
    </submittedName>
</protein>
<feature type="transmembrane region" description="Helical" evidence="9">
    <location>
        <begin position="7"/>
        <end position="28"/>
    </location>
</feature>